<evidence type="ECO:0000259" key="3">
    <source>
        <dbReference type="PROSITE" id="PS50893"/>
    </source>
</evidence>
<evidence type="ECO:0000256" key="1">
    <source>
        <dbReference type="ARBA" id="ARBA00022741"/>
    </source>
</evidence>
<organism evidence="4 5">
    <name type="scientific">Methanothermobacter tenebrarum</name>
    <dbReference type="NCBI Taxonomy" id="680118"/>
    <lineage>
        <taxon>Archaea</taxon>
        <taxon>Methanobacteriati</taxon>
        <taxon>Methanobacteriota</taxon>
        <taxon>Methanomada group</taxon>
        <taxon>Methanobacteria</taxon>
        <taxon>Methanobacteriales</taxon>
        <taxon>Methanobacteriaceae</taxon>
        <taxon>Methanothermobacter</taxon>
    </lineage>
</organism>
<evidence type="ECO:0000256" key="2">
    <source>
        <dbReference type="ARBA" id="ARBA00022840"/>
    </source>
</evidence>
<reference evidence="4 5" key="1">
    <citation type="submission" date="2022-04" db="EMBL/GenBank/DDBJ databases">
        <title>Complete genome of Methanothermobacter tenebrarum strain RMAS.</title>
        <authorList>
            <person name="Nakamura K."/>
            <person name="Oshima K."/>
            <person name="Hattori M."/>
            <person name="Kamagata Y."/>
            <person name="Takamizawa K."/>
        </authorList>
    </citation>
    <scope>NUCLEOTIDE SEQUENCE [LARGE SCALE GENOMIC DNA]</scope>
    <source>
        <strain evidence="4 5">RMAS</strain>
    </source>
</reference>
<dbReference type="InterPro" id="IPR017871">
    <property type="entry name" value="ABC_transporter-like_CS"/>
</dbReference>
<dbReference type="SUPFAM" id="SSF52540">
    <property type="entry name" value="P-loop containing nucleoside triphosphate hydrolases"/>
    <property type="match status" value="2"/>
</dbReference>
<keyword evidence="2 4" id="KW-0067">ATP-binding</keyword>
<dbReference type="PROSITE" id="PS50893">
    <property type="entry name" value="ABC_TRANSPORTER_2"/>
    <property type="match status" value="2"/>
</dbReference>
<keyword evidence="1" id="KW-0547">Nucleotide-binding</keyword>
<accession>A0ABN6PEH3</accession>
<name>A0ABN6PEH3_9EURY</name>
<gene>
    <name evidence="4" type="ORF">MTTB_07160</name>
</gene>
<dbReference type="InterPro" id="IPR003439">
    <property type="entry name" value="ABC_transporter-like_ATP-bd"/>
</dbReference>
<evidence type="ECO:0000313" key="4">
    <source>
        <dbReference type="EMBL" id="BDH79337.1"/>
    </source>
</evidence>
<dbReference type="Proteomes" id="UP000831817">
    <property type="component" value="Chromosome"/>
</dbReference>
<dbReference type="InterPro" id="IPR003593">
    <property type="entry name" value="AAA+_ATPase"/>
</dbReference>
<dbReference type="GO" id="GO:0005524">
    <property type="term" value="F:ATP binding"/>
    <property type="evidence" value="ECO:0007669"/>
    <property type="project" value="UniProtKB-KW"/>
</dbReference>
<sequence length="585" mass="66688">MWGFINLTKNYRVIMVIRIENLSKTYRLETGETSRALDNISLEVKRGEILGIIGMSGAGKSTLLRILRGVEPFDEGTVILDDIKVTADSNPYDFTKLKRATAIHLQRTFGLWAETAIENVLRKFYGAKYGDESLTDFKRAYDEFGEEAMKLLKIVGLDHKADHFAPVLSGGEKQRLIIARQLAKKPKVLLLDEPATMSCPRTKQEILDAIKKVNRELGITVVLVSHLPEVHEYLADRLILMEEGRIVDEGEPKRIIREFLKDVEPPEEIKIREWNEPILKVKGLRKKFVLLKGGTVLEMENINFNVNRGEIVSIIGPSGAGKTVLLRMVGGLDYPEDGRVEFKLDDEWVNMHEPGIKRMHIRRKMGFMHQEFALIHHATIRDQIAARLGVKGEKVVDEARKRAEDMGISDKVLDVLYQLTDLPEEEAKQRLEKLGLSSKILEKLFPKFPDKEVKRYAKPVFEALDLPLDILDRKSYELSGGQKVRAALALVMASQPEVLILDEPFGDLDPITLRLVSNSLKRINRKFNTTIIMVSHHIDFIKEISTRAVMIEEGKLIMDGEPKRLCEEFVEKSKAEYLLRARTHI</sequence>
<feature type="domain" description="ABC transporter" evidence="3">
    <location>
        <begin position="17"/>
        <end position="268"/>
    </location>
</feature>
<proteinExistence type="predicted"/>
<dbReference type="SMART" id="SM00382">
    <property type="entry name" value="AAA"/>
    <property type="match status" value="2"/>
</dbReference>
<dbReference type="PANTHER" id="PTHR42764:SF1">
    <property type="entry name" value="PHOSPHONATES UTILIZATION ATP-BINDING PROTEIN PHNK-RELATED"/>
    <property type="match status" value="1"/>
</dbReference>
<protein>
    <submittedName>
        <fullName evidence="4">ABC transporter ATP-binding protein</fullName>
    </submittedName>
</protein>
<dbReference type="Gene3D" id="3.40.50.300">
    <property type="entry name" value="P-loop containing nucleotide triphosphate hydrolases"/>
    <property type="match status" value="2"/>
</dbReference>
<feature type="domain" description="ABC transporter" evidence="3">
    <location>
        <begin position="279"/>
        <end position="578"/>
    </location>
</feature>
<keyword evidence="5" id="KW-1185">Reference proteome</keyword>
<dbReference type="EMBL" id="AP025698">
    <property type="protein sequence ID" value="BDH79337.1"/>
    <property type="molecule type" value="Genomic_DNA"/>
</dbReference>
<dbReference type="InterPro" id="IPR027417">
    <property type="entry name" value="P-loop_NTPase"/>
</dbReference>
<dbReference type="Pfam" id="PF00005">
    <property type="entry name" value="ABC_tran"/>
    <property type="match status" value="2"/>
</dbReference>
<dbReference type="PANTHER" id="PTHR42764">
    <property type="entry name" value="PHOSPHONATES UTILIZATION ATP-BINDING PROTEIN PHNK-RELATED"/>
    <property type="match status" value="1"/>
</dbReference>
<evidence type="ECO:0000313" key="5">
    <source>
        <dbReference type="Proteomes" id="UP000831817"/>
    </source>
</evidence>
<dbReference type="PROSITE" id="PS00211">
    <property type="entry name" value="ABC_TRANSPORTER_1"/>
    <property type="match status" value="2"/>
</dbReference>